<evidence type="ECO:0000259" key="4">
    <source>
        <dbReference type="SMART" id="SM00345"/>
    </source>
</evidence>
<evidence type="ECO:0000256" key="2">
    <source>
        <dbReference type="ARBA" id="ARBA00023125"/>
    </source>
</evidence>
<evidence type="ECO:0000313" key="5">
    <source>
        <dbReference type="EMBL" id="QDS99131.1"/>
    </source>
</evidence>
<dbReference type="InterPro" id="IPR036388">
    <property type="entry name" value="WH-like_DNA-bd_sf"/>
</dbReference>
<keyword evidence="6" id="KW-1185">Reference proteome</keyword>
<feature type="domain" description="HTH gntR-type" evidence="4">
    <location>
        <begin position="13"/>
        <end position="72"/>
    </location>
</feature>
<keyword evidence="1" id="KW-0805">Transcription regulation</keyword>
<dbReference type="InterPro" id="IPR036390">
    <property type="entry name" value="WH_DNA-bd_sf"/>
</dbReference>
<dbReference type="Gene3D" id="1.10.10.10">
    <property type="entry name" value="Winged helix-like DNA-binding domain superfamily/Winged helix DNA-binding domain"/>
    <property type="match status" value="1"/>
</dbReference>
<dbReference type="SUPFAM" id="SSF46785">
    <property type="entry name" value="Winged helix' DNA-binding domain"/>
    <property type="match status" value="1"/>
</dbReference>
<dbReference type="EMBL" id="CP036263">
    <property type="protein sequence ID" value="QDS99131.1"/>
    <property type="molecule type" value="Genomic_DNA"/>
</dbReference>
<organism evidence="5 6">
    <name type="scientific">Adhaeretor mobilis</name>
    <dbReference type="NCBI Taxonomy" id="1930276"/>
    <lineage>
        <taxon>Bacteria</taxon>
        <taxon>Pseudomonadati</taxon>
        <taxon>Planctomycetota</taxon>
        <taxon>Planctomycetia</taxon>
        <taxon>Pirellulales</taxon>
        <taxon>Lacipirellulaceae</taxon>
        <taxon>Adhaeretor</taxon>
    </lineage>
</organism>
<evidence type="ECO:0000313" key="6">
    <source>
        <dbReference type="Proteomes" id="UP000319852"/>
    </source>
</evidence>
<dbReference type="SMART" id="SM00345">
    <property type="entry name" value="HTH_GNTR"/>
    <property type="match status" value="1"/>
</dbReference>
<reference evidence="5 6" key="1">
    <citation type="submission" date="2019-02" db="EMBL/GenBank/DDBJ databases">
        <title>Deep-cultivation of Planctomycetes and their phenomic and genomic characterization uncovers novel biology.</title>
        <authorList>
            <person name="Wiegand S."/>
            <person name="Jogler M."/>
            <person name="Boedeker C."/>
            <person name="Pinto D."/>
            <person name="Vollmers J."/>
            <person name="Rivas-Marin E."/>
            <person name="Kohn T."/>
            <person name="Peeters S.H."/>
            <person name="Heuer A."/>
            <person name="Rast P."/>
            <person name="Oberbeckmann S."/>
            <person name="Bunk B."/>
            <person name="Jeske O."/>
            <person name="Meyerdierks A."/>
            <person name="Storesund J.E."/>
            <person name="Kallscheuer N."/>
            <person name="Luecker S."/>
            <person name="Lage O.M."/>
            <person name="Pohl T."/>
            <person name="Merkel B.J."/>
            <person name="Hornburger P."/>
            <person name="Mueller R.-W."/>
            <person name="Bruemmer F."/>
            <person name="Labrenz M."/>
            <person name="Spormann A.M."/>
            <person name="Op den Camp H."/>
            <person name="Overmann J."/>
            <person name="Amann R."/>
            <person name="Jetten M.S.M."/>
            <person name="Mascher T."/>
            <person name="Medema M.H."/>
            <person name="Devos D.P."/>
            <person name="Kaster A.-K."/>
            <person name="Ovreas L."/>
            <person name="Rohde M."/>
            <person name="Galperin M.Y."/>
            <person name="Jogler C."/>
        </authorList>
    </citation>
    <scope>NUCLEOTIDE SEQUENCE [LARGE SCALE GENOMIC DNA]</scope>
    <source>
        <strain evidence="5 6">HG15A2</strain>
    </source>
</reference>
<dbReference type="SUPFAM" id="SSF53822">
    <property type="entry name" value="Periplasmic binding protein-like I"/>
    <property type="match status" value="1"/>
</dbReference>
<sequence length="360" mass="39560">MPTVSKKNGPEELAEQLIQDIRRRRLGVDDPYYTDAEASRMLGVSTTMAHRAMRVLADQQVIKRRGRAGTFISADFGGKTRSRIRTAYVLMRAEWEEMGYQAYASIISGIRSSLPETNVQFSFVPVVDPGRYTRELIASAKAQGEAVGFVAMSCRRAVYLELAESGMPTIVSGMLYPGVPTLPSLDNDPKTAGHLLARHLLDRGHRQLLLVYSMEMRPGNNALFDGISEELTKAKLPHNSLLLRCVPNDSRGFTATVAEALARDVHPTGVICPGLFAADMVTEAIAGLNSKAVNKIEVAAVAASVDDLEKPRPYWYARIKADKEERAGLLGQMLARVAQGEILEPHEQRITMPLMLVEPA</sequence>
<dbReference type="InterPro" id="IPR000524">
    <property type="entry name" value="Tscrpt_reg_HTH_GntR"/>
</dbReference>
<gene>
    <name evidence="5" type="ORF">HG15A2_24230</name>
</gene>
<dbReference type="InterPro" id="IPR028082">
    <property type="entry name" value="Peripla_BP_I"/>
</dbReference>
<dbReference type="RefSeq" id="WP_218932518.1">
    <property type="nucleotide sequence ID" value="NZ_CP036263.1"/>
</dbReference>
<protein>
    <recommendedName>
        <fullName evidence="4">HTH gntR-type domain-containing protein</fullName>
    </recommendedName>
</protein>
<accession>A0A517MW71</accession>
<dbReference type="GO" id="GO:0003677">
    <property type="term" value="F:DNA binding"/>
    <property type="evidence" value="ECO:0007669"/>
    <property type="project" value="UniProtKB-KW"/>
</dbReference>
<dbReference type="KEGG" id="amob:HG15A2_24230"/>
<keyword evidence="2" id="KW-0238">DNA-binding</keyword>
<evidence type="ECO:0000256" key="1">
    <source>
        <dbReference type="ARBA" id="ARBA00023015"/>
    </source>
</evidence>
<keyword evidence="3" id="KW-0804">Transcription</keyword>
<dbReference type="Gene3D" id="3.40.50.2300">
    <property type="match status" value="2"/>
</dbReference>
<evidence type="ECO:0000256" key="3">
    <source>
        <dbReference type="ARBA" id="ARBA00023163"/>
    </source>
</evidence>
<proteinExistence type="predicted"/>
<dbReference type="Proteomes" id="UP000319852">
    <property type="component" value="Chromosome"/>
</dbReference>
<name>A0A517MW71_9BACT</name>
<dbReference type="GO" id="GO:0003700">
    <property type="term" value="F:DNA-binding transcription factor activity"/>
    <property type="evidence" value="ECO:0007669"/>
    <property type="project" value="InterPro"/>
</dbReference>
<dbReference type="AlphaFoldDB" id="A0A517MW71"/>